<evidence type="ECO:0000313" key="2">
    <source>
        <dbReference type="Proteomes" id="UP000775213"/>
    </source>
</evidence>
<organism evidence="1 2">
    <name type="scientific">Dendrobium chrysotoxum</name>
    <name type="common">Orchid</name>
    <dbReference type="NCBI Taxonomy" id="161865"/>
    <lineage>
        <taxon>Eukaryota</taxon>
        <taxon>Viridiplantae</taxon>
        <taxon>Streptophyta</taxon>
        <taxon>Embryophyta</taxon>
        <taxon>Tracheophyta</taxon>
        <taxon>Spermatophyta</taxon>
        <taxon>Magnoliopsida</taxon>
        <taxon>Liliopsida</taxon>
        <taxon>Asparagales</taxon>
        <taxon>Orchidaceae</taxon>
        <taxon>Epidendroideae</taxon>
        <taxon>Malaxideae</taxon>
        <taxon>Dendrobiinae</taxon>
        <taxon>Dendrobium</taxon>
    </lineage>
</organism>
<reference evidence="1 2" key="1">
    <citation type="journal article" date="2021" name="Hortic Res">
        <title>Chromosome-scale assembly of the Dendrobium chrysotoxum genome enhances the understanding of orchid evolution.</title>
        <authorList>
            <person name="Zhang Y."/>
            <person name="Zhang G.Q."/>
            <person name="Zhang D."/>
            <person name="Liu X.D."/>
            <person name="Xu X.Y."/>
            <person name="Sun W.H."/>
            <person name="Yu X."/>
            <person name="Zhu X."/>
            <person name="Wang Z.W."/>
            <person name="Zhao X."/>
            <person name="Zhong W.Y."/>
            <person name="Chen H."/>
            <person name="Yin W.L."/>
            <person name="Huang T."/>
            <person name="Niu S.C."/>
            <person name="Liu Z.J."/>
        </authorList>
    </citation>
    <scope>NUCLEOTIDE SEQUENCE [LARGE SCALE GENOMIC DNA]</scope>
    <source>
        <strain evidence="1">Lindl</strain>
    </source>
</reference>
<dbReference type="AlphaFoldDB" id="A0AAV7H7L9"/>
<proteinExistence type="predicted"/>
<dbReference type="Pfam" id="PF10063">
    <property type="entry name" value="DUF2301"/>
    <property type="match status" value="1"/>
</dbReference>
<accession>A0AAV7H7L9</accession>
<dbReference type="EMBL" id="JAGFBR010000002">
    <property type="protein sequence ID" value="KAH0470160.1"/>
    <property type="molecule type" value="Genomic_DNA"/>
</dbReference>
<gene>
    <name evidence="1" type="ORF">IEQ34_001718</name>
</gene>
<protein>
    <submittedName>
        <fullName evidence="1">Uncharacterized protein</fullName>
    </submittedName>
</protein>
<dbReference type="PANTHER" id="PTHR36716">
    <property type="entry name" value="F3H9.20 PROTEIN"/>
    <property type="match status" value="1"/>
</dbReference>
<keyword evidence="2" id="KW-1185">Reference proteome</keyword>
<dbReference type="GO" id="GO:0009507">
    <property type="term" value="C:chloroplast"/>
    <property type="evidence" value="ECO:0007669"/>
    <property type="project" value="TreeGrafter"/>
</dbReference>
<comment type="caution">
    <text evidence="1">The sequence shown here is derived from an EMBL/GenBank/DDBJ whole genome shotgun (WGS) entry which is preliminary data.</text>
</comment>
<sequence>MPSYPLGHRQDHSSFNGVAWRSVCCEVAGEGSSESFDGTVYKGIYDEGLVQYVIENICYVLCWTPLCSSNWSCFQKGLCYVFAAIKFQQPIKDDIGDKSVFTFNALPEADKDA</sequence>
<dbReference type="Proteomes" id="UP000775213">
    <property type="component" value="Unassembled WGS sequence"/>
</dbReference>
<dbReference type="InterPro" id="IPR019275">
    <property type="entry name" value="DUF2301"/>
</dbReference>
<dbReference type="PANTHER" id="PTHR36716:SF2">
    <property type="entry name" value="F3H9.20 PROTEIN"/>
    <property type="match status" value="1"/>
</dbReference>
<name>A0AAV7H7L9_DENCH</name>
<evidence type="ECO:0000313" key="1">
    <source>
        <dbReference type="EMBL" id="KAH0470160.1"/>
    </source>
</evidence>